<dbReference type="SUPFAM" id="SSF52009">
    <property type="entry name" value="Phosphohistidine domain"/>
    <property type="match status" value="1"/>
</dbReference>
<evidence type="ECO:0000256" key="13">
    <source>
        <dbReference type="ARBA" id="ARBA00022777"/>
    </source>
</evidence>
<proteinExistence type="inferred from homology"/>
<feature type="domain" description="PEP-utilising enzyme C-terminal" evidence="18">
    <location>
        <begin position="245"/>
        <end position="526"/>
    </location>
</feature>
<organism evidence="20 21">
    <name type="scientific">Bradyrhizobium ontarionense</name>
    <dbReference type="NCBI Taxonomy" id="2898149"/>
    <lineage>
        <taxon>Bacteria</taxon>
        <taxon>Pseudomonadati</taxon>
        <taxon>Pseudomonadota</taxon>
        <taxon>Alphaproteobacteria</taxon>
        <taxon>Hyphomicrobiales</taxon>
        <taxon>Nitrobacteraceae</taxon>
        <taxon>Bradyrhizobium</taxon>
    </lineage>
</organism>
<gene>
    <name evidence="20" type="primary">ptsP</name>
    <name evidence="20" type="ORF">LQG66_02080</name>
</gene>
<evidence type="ECO:0000256" key="11">
    <source>
        <dbReference type="ARBA" id="ARBA00022683"/>
    </source>
</evidence>
<dbReference type="InterPro" id="IPR006318">
    <property type="entry name" value="PTS_EI-like"/>
</dbReference>
<keyword evidence="11 16" id="KW-0598">Phosphotransferase system</keyword>
<keyword evidence="12 16" id="KW-0479">Metal-binding</keyword>
<dbReference type="Gene3D" id="3.50.30.10">
    <property type="entry name" value="Phosphohistidine domain"/>
    <property type="match status" value="1"/>
</dbReference>
<dbReference type="Gene3D" id="3.20.20.60">
    <property type="entry name" value="Phosphoenolpyruvate-binding domains"/>
    <property type="match status" value="1"/>
</dbReference>
<dbReference type="SUPFAM" id="SSF47831">
    <property type="entry name" value="Enzyme I of the PEP:sugar phosphotransferase system HPr-binding (sub)domain"/>
    <property type="match status" value="1"/>
</dbReference>
<keyword evidence="14 16" id="KW-0460">Magnesium</keyword>
<dbReference type="Gene3D" id="1.10.274.10">
    <property type="entry name" value="PtsI, HPr-binding domain"/>
    <property type="match status" value="1"/>
</dbReference>
<dbReference type="InterPro" id="IPR050499">
    <property type="entry name" value="PEP-utilizing_PTS_enzyme"/>
</dbReference>
<keyword evidence="9 16" id="KW-0762">Sugar transport</keyword>
<dbReference type="Pfam" id="PF02896">
    <property type="entry name" value="PEP-utilizers_C"/>
    <property type="match status" value="1"/>
</dbReference>
<dbReference type="PIRSF" id="PIRSF000732">
    <property type="entry name" value="PTS_enzyme_I"/>
    <property type="match status" value="1"/>
</dbReference>
<evidence type="ECO:0000259" key="19">
    <source>
        <dbReference type="Pfam" id="PF05524"/>
    </source>
</evidence>
<evidence type="ECO:0000256" key="2">
    <source>
        <dbReference type="ARBA" id="ARBA00001946"/>
    </source>
</evidence>
<evidence type="ECO:0000256" key="4">
    <source>
        <dbReference type="ARBA" id="ARBA00007837"/>
    </source>
</evidence>
<evidence type="ECO:0000256" key="10">
    <source>
        <dbReference type="ARBA" id="ARBA00022679"/>
    </source>
</evidence>
<dbReference type="InterPro" id="IPR040442">
    <property type="entry name" value="Pyrv_kinase-like_dom_sf"/>
</dbReference>
<dbReference type="GO" id="GO:0008965">
    <property type="term" value="F:phosphoenolpyruvate-protein phosphotransferase activity"/>
    <property type="evidence" value="ECO:0007669"/>
    <property type="project" value="UniProtKB-EC"/>
</dbReference>
<sequence length="534" mass="55603">MERRISGRAASDGLAIGPSAMLRALDGASRPKGSIAEEHAALAAAVVRAREAVAELIGRLAGDAAELIGFQLALLEDDALTETAYAQIEAGVAADAAWRAAMAEEIAGYEAADDEYFRARASDLTDIRDRVLRHLFGLADDGQLPDGAIVVARDLVPSAFLGIDWSKGGGIALGEGSPTSHVAMLARGRGVPMVVGLGQDWESLDGTLLVDGGRGFVIVDPGVRQIADAQTEGEALTRRKAGAVARQHEPALTRDGTAVAVLVNISGPADMTVLPAAACDGVGLARTEFLTANVLHDEEAQYRAYAELMRWADGRPVTIRTLDAGGDKPIPGYTIDGESNPFLGLRGLRLSLRHPEIFRVQLRALARAAVLGPLKVMLPMVTNAAELDAARGHLRDVLAELADSHVAFAEPAFGMMVEVPAAALAAQDFAADFFSIGTNDLTQYATAASRDGAEVADYADVLHPGVLAMIAHVVRAGRARSVEVSVCGDAAGDVRAIPALLAAGVRALSVSPGLLPLVKAAVREIDLAKLAEGA</sequence>
<dbReference type="InterPro" id="IPR036637">
    <property type="entry name" value="Phosphohistidine_dom_sf"/>
</dbReference>
<keyword evidence="7 16" id="KW-0813">Transport</keyword>
<evidence type="ECO:0000256" key="9">
    <source>
        <dbReference type="ARBA" id="ARBA00022597"/>
    </source>
</evidence>
<protein>
    <recommendedName>
        <fullName evidence="6 16">Phosphoenolpyruvate-protein phosphotransferase</fullName>
        <ecNumber evidence="5 16">2.7.3.9</ecNumber>
    </recommendedName>
    <alternativeName>
        <fullName evidence="15 16">Phosphotransferase system, enzyme I</fullName>
    </alternativeName>
</protein>
<comment type="similarity">
    <text evidence="4 16">Belongs to the PEP-utilizing enzyme family.</text>
</comment>
<dbReference type="SUPFAM" id="SSF51621">
    <property type="entry name" value="Phosphoenolpyruvate/pyruvate domain"/>
    <property type="match status" value="1"/>
</dbReference>
<evidence type="ECO:0000256" key="5">
    <source>
        <dbReference type="ARBA" id="ARBA00012232"/>
    </source>
</evidence>
<evidence type="ECO:0000256" key="3">
    <source>
        <dbReference type="ARBA" id="ARBA00004496"/>
    </source>
</evidence>
<reference evidence="20" key="1">
    <citation type="journal article" date="2024" name="Antonie Van Leeuwenhoek">
        <title>Bradyrhizobium ontarionense sp. nov., a novel bacterial symbiont isolated from Aeschynomene indica (Indian jointvetch), harbours photosynthesis, nitrogen fixation and nitrous oxide (N2O) reductase genes.</title>
        <authorList>
            <person name="Bromfield E.S.P."/>
            <person name="Cloutier S."/>
        </authorList>
    </citation>
    <scope>NUCLEOTIDE SEQUENCE</scope>
    <source>
        <strain evidence="20">A19</strain>
    </source>
</reference>
<evidence type="ECO:0000256" key="16">
    <source>
        <dbReference type="PIRNR" id="PIRNR000732"/>
    </source>
</evidence>
<feature type="domain" description="Phosphotransferase system enzyme I N-terminal" evidence="19">
    <location>
        <begin position="7"/>
        <end position="120"/>
    </location>
</feature>
<evidence type="ECO:0000256" key="14">
    <source>
        <dbReference type="ARBA" id="ARBA00022842"/>
    </source>
</evidence>
<evidence type="ECO:0000259" key="17">
    <source>
        <dbReference type="Pfam" id="PF00391"/>
    </source>
</evidence>
<evidence type="ECO:0000256" key="15">
    <source>
        <dbReference type="ARBA" id="ARBA00033235"/>
    </source>
</evidence>
<evidence type="ECO:0000256" key="1">
    <source>
        <dbReference type="ARBA" id="ARBA00000683"/>
    </source>
</evidence>
<comment type="function">
    <text evidence="16">General (non sugar-specific) component of the phosphoenolpyruvate-dependent sugar phosphotransferase system (sugar PTS). This major carbohydrate active-transport system catalyzes the phosphorylation of incoming sugar substrates concomitantly with their translocation across the cell membrane. Enzyme I transfers the phosphoryl group from phosphoenolpyruvate (PEP) to the phosphoryl carrier protein (HPr).</text>
</comment>
<dbReference type="EMBL" id="CP088156">
    <property type="protein sequence ID" value="UFZ05134.1"/>
    <property type="molecule type" value="Genomic_DNA"/>
</dbReference>
<dbReference type="Proteomes" id="UP001431010">
    <property type="component" value="Chromosome"/>
</dbReference>
<dbReference type="NCBIfam" id="TIGR01417">
    <property type="entry name" value="PTS_I_fam"/>
    <property type="match status" value="1"/>
</dbReference>
<keyword evidence="21" id="KW-1185">Reference proteome</keyword>
<evidence type="ECO:0000313" key="21">
    <source>
        <dbReference type="Proteomes" id="UP001431010"/>
    </source>
</evidence>
<evidence type="ECO:0000313" key="20">
    <source>
        <dbReference type="EMBL" id="UFZ05134.1"/>
    </source>
</evidence>
<feature type="domain" description="PEP-utilising enzyme mobile" evidence="17">
    <location>
        <begin position="144"/>
        <end position="215"/>
    </location>
</feature>
<dbReference type="InterPro" id="IPR036618">
    <property type="entry name" value="PtsI_HPr-bd_sf"/>
</dbReference>
<dbReference type="InterPro" id="IPR008731">
    <property type="entry name" value="PTS_EIN"/>
</dbReference>
<dbReference type="RefSeq" id="WP_231322897.1">
    <property type="nucleotide sequence ID" value="NZ_CP088156.1"/>
</dbReference>
<dbReference type="InterPro" id="IPR008279">
    <property type="entry name" value="PEP-util_enz_mobile_dom"/>
</dbReference>
<comment type="catalytic activity">
    <reaction evidence="1 16">
        <text>L-histidyl-[protein] + phosphoenolpyruvate = N(pros)-phospho-L-histidyl-[protein] + pyruvate</text>
        <dbReference type="Rhea" id="RHEA:23880"/>
        <dbReference type="Rhea" id="RHEA-COMP:9745"/>
        <dbReference type="Rhea" id="RHEA-COMP:9746"/>
        <dbReference type="ChEBI" id="CHEBI:15361"/>
        <dbReference type="ChEBI" id="CHEBI:29979"/>
        <dbReference type="ChEBI" id="CHEBI:58702"/>
        <dbReference type="ChEBI" id="CHEBI:64837"/>
        <dbReference type="EC" id="2.7.3.9"/>
    </reaction>
</comment>
<comment type="subcellular location">
    <subcellularLocation>
        <location evidence="3 16">Cytoplasm</location>
    </subcellularLocation>
</comment>
<keyword evidence="8 16" id="KW-0963">Cytoplasm</keyword>
<evidence type="ECO:0000259" key="18">
    <source>
        <dbReference type="Pfam" id="PF02896"/>
    </source>
</evidence>
<keyword evidence="13 16" id="KW-0418">Kinase</keyword>
<keyword evidence="10 16" id="KW-0808">Transferase</keyword>
<dbReference type="InterPro" id="IPR015813">
    <property type="entry name" value="Pyrv/PenolPyrv_kinase-like_dom"/>
</dbReference>
<evidence type="ECO:0000256" key="8">
    <source>
        <dbReference type="ARBA" id="ARBA00022490"/>
    </source>
</evidence>
<dbReference type="PANTHER" id="PTHR46244">
    <property type="entry name" value="PHOSPHOENOLPYRUVATE-PROTEIN PHOSPHOTRANSFERASE"/>
    <property type="match status" value="1"/>
</dbReference>
<dbReference type="PANTHER" id="PTHR46244:SF6">
    <property type="entry name" value="PHOSPHOENOLPYRUVATE-PROTEIN PHOSPHOTRANSFERASE"/>
    <property type="match status" value="1"/>
</dbReference>
<evidence type="ECO:0000256" key="12">
    <source>
        <dbReference type="ARBA" id="ARBA00022723"/>
    </source>
</evidence>
<dbReference type="EC" id="2.7.3.9" evidence="5 16"/>
<name>A0ABY3RD22_9BRAD</name>
<accession>A0ABY3RD22</accession>
<dbReference type="Pfam" id="PF00391">
    <property type="entry name" value="PEP-utilizers"/>
    <property type="match status" value="1"/>
</dbReference>
<dbReference type="Pfam" id="PF05524">
    <property type="entry name" value="PEP-utilisers_N"/>
    <property type="match status" value="1"/>
</dbReference>
<dbReference type="InterPro" id="IPR024692">
    <property type="entry name" value="PTS_EI"/>
</dbReference>
<comment type="cofactor">
    <cofactor evidence="2 16">
        <name>Mg(2+)</name>
        <dbReference type="ChEBI" id="CHEBI:18420"/>
    </cofactor>
</comment>
<evidence type="ECO:0000256" key="7">
    <source>
        <dbReference type="ARBA" id="ARBA00022448"/>
    </source>
</evidence>
<dbReference type="InterPro" id="IPR000121">
    <property type="entry name" value="PEP_util_C"/>
</dbReference>
<dbReference type="PRINTS" id="PR01736">
    <property type="entry name" value="PHPHTRNFRASE"/>
</dbReference>
<evidence type="ECO:0000256" key="6">
    <source>
        <dbReference type="ARBA" id="ARBA00016544"/>
    </source>
</evidence>